<keyword evidence="1" id="KW-1133">Transmembrane helix</keyword>
<dbReference type="EMBL" id="UFQT01000304">
    <property type="protein sequence ID" value="SSX23025.1"/>
    <property type="molecule type" value="Genomic_DNA"/>
</dbReference>
<dbReference type="AlphaFoldDB" id="A0A336LYH1"/>
<evidence type="ECO:0000313" key="2">
    <source>
        <dbReference type="EMBL" id="SSX02651.1"/>
    </source>
</evidence>
<organism evidence="3">
    <name type="scientific">Culicoides sonorensis</name>
    <name type="common">Biting midge</name>
    <dbReference type="NCBI Taxonomy" id="179676"/>
    <lineage>
        <taxon>Eukaryota</taxon>
        <taxon>Metazoa</taxon>
        <taxon>Ecdysozoa</taxon>
        <taxon>Arthropoda</taxon>
        <taxon>Hexapoda</taxon>
        <taxon>Insecta</taxon>
        <taxon>Pterygota</taxon>
        <taxon>Neoptera</taxon>
        <taxon>Endopterygota</taxon>
        <taxon>Diptera</taxon>
        <taxon>Nematocera</taxon>
        <taxon>Chironomoidea</taxon>
        <taxon>Ceratopogonidae</taxon>
        <taxon>Ceratopogoninae</taxon>
        <taxon>Culicoides</taxon>
        <taxon>Monoculicoides</taxon>
    </lineage>
</organism>
<gene>
    <name evidence="3" type="primary">CSON008075</name>
</gene>
<dbReference type="EMBL" id="UFQS01000304">
    <property type="protein sequence ID" value="SSX02651.1"/>
    <property type="molecule type" value="Genomic_DNA"/>
</dbReference>
<dbReference type="InterPro" id="IPR031734">
    <property type="entry name" value="MBF2"/>
</dbReference>
<evidence type="ECO:0000256" key="1">
    <source>
        <dbReference type="SAM" id="Phobius"/>
    </source>
</evidence>
<dbReference type="Pfam" id="PF15868">
    <property type="entry name" value="MBF2"/>
    <property type="match status" value="1"/>
</dbReference>
<sequence length="203" mass="23998">MEKKHFKFYEPLSLEDKTIHNISIPIESKPKKGNLVFKSFCLIVAIFVVYWITSHRVLKFTFETYEVGTSEKHPREFLETYDDDPVEDNEIECTFKRYNLSYTQGHRVKGDKQIYFKQSMQFFNHPINFTFNIKYPRRPRVKTQVNITLIALHVVQTSRSGQAVIKNGGIGHSNVTIEVTSYNTTQFRYRVRVYGVKLPKRLY</sequence>
<feature type="transmembrane region" description="Helical" evidence="1">
    <location>
        <begin position="35"/>
        <end position="53"/>
    </location>
</feature>
<proteinExistence type="predicted"/>
<reference evidence="2" key="1">
    <citation type="submission" date="2018-04" db="EMBL/GenBank/DDBJ databases">
        <authorList>
            <person name="Go L.Y."/>
            <person name="Mitchell J.A."/>
        </authorList>
    </citation>
    <scope>NUCLEOTIDE SEQUENCE</scope>
    <source>
        <tissue evidence="2">Whole organism</tissue>
    </source>
</reference>
<reference evidence="3" key="2">
    <citation type="submission" date="2018-07" db="EMBL/GenBank/DDBJ databases">
        <authorList>
            <person name="Quirk P.G."/>
            <person name="Krulwich T.A."/>
        </authorList>
    </citation>
    <scope>NUCLEOTIDE SEQUENCE</scope>
</reference>
<name>A0A336LYH1_CULSO</name>
<dbReference type="VEuPathDB" id="VectorBase:CSON008075"/>
<keyword evidence="1" id="KW-0472">Membrane</keyword>
<evidence type="ECO:0000313" key="3">
    <source>
        <dbReference type="EMBL" id="SSX23025.1"/>
    </source>
</evidence>
<keyword evidence="1" id="KW-0812">Transmembrane</keyword>
<accession>A0A336LYH1</accession>
<protein>
    <submittedName>
        <fullName evidence="3">CSON008075 protein</fullName>
    </submittedName>
</protein>